<dbReference type="EMBL" id="CP024996">
    <property type="protein sequence ID" value="AYR24878.1"/>
    <property type="molecule type" value="Genomic_DNA"/>
</dbReference>
<accession>A0AAD0XHT7</accession>
<dbReference type="PANTHER" id="PTHR34219">
    <property type="entry name" value="IRON-REGULATED INNER MEMBRANE PROTEIN-RELATED"/>
    <property type="match status" value="1"/>
</dbReference>
<proteinExistence type="predicted"/>
<name>A0AAD0XHT7_9BURK</name>
<feature type="transmembrane region" description="Helical" evidence="1">
    <location>
        <begin position="181"/>
        <end position="201"/>
    </location>
</feature>
<gene>
    <name evidence="2" type="ORF">RC54_14040</name>
</gene>
<reference evidence="2 3" key="1">
    <citation type="submission" date="2017-11" db="EMBL/GenBank/DDBJ databases">
        <title>Complete genome sequence of Herbaspirillum rubrisubalbicans DSM 11543.</title>
        <authorList>
            <person name="Chen M."/>
            <person name="An Q."/>
        </authorList>
    </citation>
    <scope>NUCLEOTIDE SEQUENCE [LARGE SCALE GENOMIC DNA]</scope>
    <source>
        <strain evidence="2 3">DSM 11543</strain>
    </source>
</reference>
<protein>
    <submittedName>
        <fullName evidence="2">PepSY domain-containing protein</fullName>
    </submittedName>
</protein>
<evidence type="ECO:0000256" key="1">
    <source>
        <dbReference type="SAM" id="Phobius"/>
    </source>
</evidence>
<sequence length="474" mass="52057">MRVDLACMTTHSLQPAADGAAVTAASRARPAVSAVQAVLLRLHFYIGLFVGPFILVAALTGTLYVLTPQIESHLYAQQLYNRTSGVVRPLADQVAAAQAFLGPDARLFAVRPARAAGWNTRVMFSQSGLGDSESRAIFVDPVSLQVRGDLIVYGTSGVLPLRTTLDYLHRNLMLGSLGRNYSELAASWLWLGALGGVWLWWRGRRPQRALRVARPLNVRRLHTLLGLWIVIGLVFFSATGLTWSRWAGERVSQMRAQLGWITPSVSTQLQPGAPAMNMGEHADHMAAHGMSMSMPQVGDPARFDMVQHIARAGGIDAADIEIRPPRAADQAWVVREVDRSWPTQVDTVAIDADRMVITSRADFANFPLVAKLVRWGVDAHMGVLFGVANQILMALFGFALSGLIVLGYLMWWRRRPAAGASLAPLMEAVMRLPPLQRITLAVLALLLGWNLPLMGVSLLVFLLVDVIRYRRSLR</sequence>
<feature type="transmembrane region" description="Helical" evidence="1">
    <location>
        <begin position="221"/>
        <end position="244"/>
    </location>
</feature>
<dbReference type="InterPro" id="IPR005625">
    <property type="entry name" value="PepSY-ass_TM"/>
</dbReference>
<dbReference type="AlphaFoldDB" id="A0AAD0XHT7"/>
<evidence type="ECO:0000313" key="3">
    <source>
        <dbReference type="Proteomes" id="UP000269199"/>
    </source>
</evidence>
<dbReference type="Pfam" id="PF03929">
    <property type="entry name" value="PepSY_TM"/>
    <property type="match status" value="1"/>
</dbReference>
<dbReference type="PANTHER" id="PTHR34219:SF1">
    <property type="entry name" value="PEPSY DOMAIN-CONTAINING PROTEIN"/>
    <property type="match status" value="1"/>
</dbReference>
<organism evidence="2 3">
    <name type="scientific">Herbaspirillum rubrisubalbicans</name>
    <dbReference type="NCBI Taxonomy" id="80842"/>
    <lineage>
        <taxon>Bacteria</taxon>
        <taxon>Pseudomonadati</taxon>
        <taxon>Pseudomonadota</taxon>
        <taxon>Betaproteobacteria</taxon>
        <taxon>Burkholderiales</taxon>
        <taxon>Oxalobacteraceae</taxon>
        <taxon>Herbaspirillum</taxon>
    </lineage>
</organism>
<feature type="transmembrane region" description="Helical" evidence="1">
    <location>
        <begin position="438"/>
        <end position="464"/>
    </location>
</feature>
<keyword evidence="1" id="KW-0472">Membrane</keyword>
<feature type="transmembrane region" description="Helical" evidence="1">
    <location>
        <begin position="42"/>
        <end position="66"/>
    </location>
</feature>
<dbReference type="Proteomes" id="UP000269199">
    <property type="component" value="Chromosome"/>
</dbReference>
<feature type="transmembrane region" description="Helical" evidence="1">
    <location>
        <begin position="391"/>
        <end position="411"/>
    </location>
</feature>
<keyword evidence="1" id="KW-1133">Transmembrane helix</keyword>
<keyword evidence="1" id="KW-0812">Transmembrane</keyword>
<evidence type="ECO:0000313" key="2">
    <source>
        <dbReference type="EMBL" id="AYR24878.1"/>
    </source>
</evidence>